<dbReference type="SUPFAM" id="SSF55008">
    <property type="entry name" value="HMA, heavy metal-associated domain"/>
    <property type="match status" value="1"/>
</dbReference>
<dbReference type="Gene3D" id="3.30.70.100">
    <property type="match status" value="1"/>
</dbReference>
<dbReference type="Pfam" id="PF00403">
    <property type="entry name" value="HMA"/>
    <property type="match status" value="1"/>
</dbReference>
<keyword evidence="4" id="KW-1185">Reference proteome</keyword>
<evidence type="ECO:0000259" key="2">
    <source>
        <dbReference type="PROSITE" id="PS50846"/>
    </source>
</evidence>
<dbReference type="AlphaFoldDB" id="A0A1H2LAK2"/>
<dbReference type="RefSeq" id="WP_091279063.1">
    <property type="nucleotide sequence ID" value="NZ_LT629804.1"/>
</dbReference>
<dbReference type="PROSITE" id="PS50846">
    <property type="entry name" value="HMA_2"/>
    <property type="match status" value="1"/>
</dbReference>
<evidence type="ECO:0000313" key="4">
    <source>
        <dbReference type="Proteomes" id="UP000214355"/>
    </source>
</evidence>
<keyword evidence="1" id="KW-0479">Metal-binding</keyword>
<dbReference type="InterPro" id="IPR036163">
    <property type="entry name" value="HMA_dom_sf"/>
</dbReference>
<dbReference type="InterPro" id="IPR006121">
    <property type="entry name" value="HMA_dom"/>
</dbReference>
<dbReference type="GO" id="GO:0046872">
    <property type="term" value="F:metal ion binding"/>
    <property type="evidence" value="ECO:0007669"/>
    <property type="project" value="UniProtKB-KW"/>
</dbReference>
<protein>
    <submittedName>
        <fullName evidence="3">Copper chaperone CopZ</fullName>
    </submittedName>
</protein>
<dbReference type="PROSITE" id="PS01047">
    <property type="entry name" value="HMA_1"/>
    <property type="match status" value="1"/>
</dbReference>
<proteinExistence type="predicted"/>
<dbReference type="OrthoDB" id="9813965at2"/>
<dbReference type="CDD" id="cd00371">
    <property type="entry name" value="HMA"/>
    <property type="match status" value="1"/>
</dbReference>
<dbReference type="GeneID" id="65344062"/>
<gene>
    <name evidence="3" type="ORF">SAMN04489737_0307</name>
</gene>
<accession>A0A1H2LAK2</accession>
<evidence type="ECO:0000313" key="3">
    <source>
        <dbReference type="EMBL" id="SDU78067.1"/>
    </source>
</evidence>
<dbReference type="EMBL" id="LT629804">
    <property type="protein sequence ID" value="SDU78067.1"/>
    <property type="molecule type" value="Genomic_DNA"/>
</dbReference>
<sequence>MSTTTLHVSGLTCGHCAAHVTEELSEIAGVANINVDLHPSEVSVVTFDSQNPVSDDDVRAAIAEAGNYTVESIETK</sequence>
<evidence type="ECO:0000256" key="1">
    <source>
        <dbReference type="ARBA" id="ARBA00022723"/>
    </source>
</evidence>
<dbReference type="InterPro" id="IPR017969">
    <property type="entry name" value="Heavy-metal-associated_CS"/>
</dbReference>
<reference evidence="4" key="1">
    <citation type="submission" date="2016-10" db="EMBL/GenBank/DDBJ databases">
        <authorList>
            <person name="Varghese N."/>
            <person name="Submissions S."/>
        </authorList>
    </citation>
    <scope>NUCLEOTIDE SEQUENCE [LARGE SCALE GENOMIC DNA]</scope>
    <source>
        <strain evidence="4">DSM 10002</strain>
    </source>
</reference>
<organism evidence="3 4">
    <name type="scientific">Arcanobacterium phocae</name>
    <dbReference type="NCBI Taxonomy" id="131112"/>
    <lineage>
        <taxon>Bacteria</taxon>
        <taxon>Bacillati</taxon>
        <taxon>Actinomycetota</taxon>
        <taxon>Actinomycetes</taxon>
        <taxon>Actinomycetales</taxon>
        <taxon>Actinomycetaceae</taxon>
        <taxon>Arcanobacterium</taxon>
    </lineage>
</organism>
<name>A0A1H2LAK2_9ACTO</name>
<dbReference type="Proteomes" id="UP000214355">
    <property type="component" value="Chromosome I"/>
</dbReference>
<dbReference type="STRING" id="131112.SAMN04489737_0307"/>
<feature type="domain" description="HMA" evidence="2">
    <location>
        <begin position="2"/>
        <end position="70"/>
    </location>
</feature>